<gene>
    <name evidence="1" type="ORF">IEQ34_017169</name>
</gene>
<name>A0AAV7G9I8_DENCH</name>
<sequence>MLTANDCCEYLPIISIDKQPPPNRRNHRFRKEFLLSMHFDIVFNLLKWYMNSHGNHVESGLLSPLLELFFEPRDLCDGCLAALFYLYVMTQRCSMCNVVEIG</sequence>
<keyword evidence="2" id="KW-1185">Reference proteome</keyword>
<reference evidence="1 2" key="1">
    <citation type="journal article" date="2021" name="Hortic Res">
        <title>Chromosome-scale assembly of the Dendrobium chrysotoxum genome enhances the understanding of orchid evolution.</title>
        <authorList>
            <person name="Zhang Y."/>
            <person name="Zhang G.Q."/>
            <person name="Zhang D."/>
            <person name="Liu X.D."/>
            <person name="Xu X.Y."/>
            <person name="Sun W.H."/>
            <person name="Yu X."/>
            <person name="Zhu X."/>
            <person name="Wang Z.W."/>
            <person name="Zhao X."/>
            <person name="Zhong W.Y."/>
            <person name="Chen H."/>
            <person name="Yin W.L."/>
            <person name="Huang T."/>
            <person name="Niu S.C."/>
            <person name="Liu Z.J."/>
        </authorList>
    </citation>
    <scope>NUCLEOTIDE SEQUENCE [LARGE SCALE GENOMIC DNA]</scope>
    <source>
        <strain evidence="1">Lindl</strain>
    </source>
</reference>
<dbReference type="EMBL" id="JAGFBR010000016">
    <property type="protein sequence ID" value="KAH0452845.1"/>
    <property type="molecule type" value="Genomic_DNA"/>
</dbReference>
<organism evidence="1 2">
    <name type="scientific">Dendrobium chrysotoxum</name>
    <name type="common">Orchid</name>
    <dbReference type="NCBI Taxonomy" id="161865"/>
    <lineage>
        <taxon>Eukaryota</taxon>
        <taxon>Viridiplantae</taxon>
        <taxon>Streptophyta</taxon>
        <taxon>Embryophyta</taxon>
        <taxon>Tracheophyta</taxon>
        <taxon>Spermatophyta</taxon>
        <taxon>Magnoliopsida</taxon>
        <taxon>Liliopsida</taxon>
        <taxon>Asparagales</taxon>
        <taxon>Orchidaceae</taxon>
        <taxon>Epidendroideae</taxon>
        <taxon>Malaxideae</taxon>
        <taxon>Dendrobiinae</taxon>
        <taxon>Dendrobium</taxon>
    </lineage>
</organism>
<proteinExistence type="predicted"/>
<protein>
    <submittedName>
        <fullName evidence="1">Uncharacterized protein</fullName>
    </submittedName>
</protein>
<dbReference type="AlphaFoldDB" id="A0AAV7G9I8"/>
<accession>A0AAV7G9I8</accession>
<dbReference type="Proteomes" id="UP000775213">
    <property type="component" value="Unassembled WGS sequence"/>
</dbReference>
<comment type="caution">
    <text evidence="1">The sequence shown here is derived from an EMBL/GenBank/DDBJ whole genome shotgun (WGS) entry which is preliminary data.</text>
</comment>
<evidence type="ECO:0000313" key="2">
    <source>
        <dbReference type="Proteomes" id="UP000775213"/>
    </source>
</evidence>
<evidence type="ECO:0000313" key="1">
    <source>
        <dbReference type="EMBL" id="KAH0452845.1"/>
    </source>
</evidence>